<dbReference type="HOGENOM" id="CLU_2465334_0_0_5"/>
<accession>A0A017H9S0</accession>
<evidence type="ECO:0000313" key="3">
    <source>
        <dbReference type="EMBL" id="EYD70908.1"/>
    </source>
</evidence>
<dbReference type="InterPro" id="IPR025711">
    <property type="entry name" value="PepSY"/>
</dbReference>
<feature type="signal peptide" evidence="1">
    <location>
        <begin position="1"/>
        <end position="19"/>
    </location>
</feature>
<evidence type="ECO:0000259" key="2">
    <source>
        <dbReference type="Pfam" id="PF13670"/>
    </source>
</evidence>
<feature type="chain" id="PRO_5001492596" description="PepSY domain-containing protein" evidence="1">
    <location>
        <begin position="20"/>
        <end position="88"/>
    </location>
</feature>
<dbReference type="RefSeq" id="WP_017927003.1">
    <property type="nucleotide sequence ID" value="NZ_KB822995.1"/>
</dbReference>
<dbReference type="EMBL" id="APGJ01000007">
    <property type="protein sequence ID" value="EYD70908.1"/>
    <property type="molecule type" value="Genomic_DNA"/>
</dbReference>
<keyword evidence="1" id="KW-0732">Signal</keyword>
<evidence type="ECO:0000313" key="4">
    <source>
        <dbReference type="Proteomes" id="UP000025047"/>
    </source>
</evidence>
<protein>
    <recommendedName>
        <fullName evidence="2">PepSY domain-containing protein</fullName>
    </recommendedName>
</protein>
<dbReference type="AlphaFoldDB" id="A0A017H9S0"/>
<comment type="caution">
    <text evidence="3">The sequence shown here is derived from an EMBL/GenBank/DDBJ whole genome shotgun (WGS) entry which is preliminary data.</text>
</comment>
<proteinExistence type="predicted"/>
<sequence>MRTMLYASLLTLAAAPALAGMPCGSGAGGDWMRREAVERLVQEIGYDIEEFMLVVEDGCLEARLIHEGARIEIRFEPVTGEIMQIKQG</sequence>
<gene>
    <name evidence="3" type="ORF">Lokhon_02552</name>
</gene>
<dbReference type="Proteomes" id="UP000025047">
    <property type="component" value="Unassembled WGS sequence"/>
</dbReference>
<dbReference type="Pfam" id="PF13670">
    <property type="entry name" value="PepSY_2"/>
    <property type="match status" value="1"/>
</dbReference>
<reference evidence="3 4" key="1">
    <citation type="submission" date="2013-03" db="EMBL/GenBank/DDBJ databases">
        <authorList>
            <person name="Fiebig A."/>
            <person name="Goeker M."/>
            <person name="Klenk H.-P.P."/>
        </authorList>
    </citation>
    <scope>NUCLEOTIDE SEQUENCE [LARGE SCALE GENOMIC DNA]</scope>
    <source>
        <strain evidence="3 4">DSM 17492</strain>
    </source>
</reference>
<name>A0A017H9S0_9RHOB</name>
<evidence type="ECO:0000256" key="1">
    <source>
        <dbReference type="SAM" id="SignalP"/>
    </source>
</evidence>
<dbReference type="STRING" id="1122180.Lokhon_02552"/>
<keyword evidence="4" id="KW-1185">Reference proteome</keyword>
<organism evidence="3 4">
    <name type="scientific">Limimaricola hongkongensis DSM 17492</name>
    <dbReference type="NCBI Taxonomy" id="1122180"/>
    <lineage>
        <taxon>Bacteria</taxon>
        <taxon>Pseudomonadati</taxon>
        <taxon>Pseudomonadota</taxon>
        <taxon>Alphaproteobacteria</taxon>
        <taxon>Rhodobacterales</taxon>
        <taxon>Paracoccaceae</taxon>
        <taxon>Limimaricola</taxon>
    </lineage>
</organism>
<dbReference type="PATRIC" id="fig|1122180.6.peg.2537"/>
<feature type="domain" description="PepSY" evidence="2">
    <location>
        <begin position="5"/>
        <end position="84"/>
    </location>
</feature>